<accession>A0A2D0AI73</accession>
<dbReference type="AlphaFoldDB" id="A0A2D0AI73"/>
<protein>
    <submittedName>
        <fullName evidence="1">Uncharacterized protein</fullName>
    </submittedName>
</protein>
<evidence type="ECO:0000313" key="2">
    <source>
        <dbReference type="Proteomes" id="UP000198034"/>
    </source>
</evidence>
<comment type="caution">
    <text evidence="1">The sequence shown here is derived from an EMBL/GenBank/DDBJ whole genome shotgun (WGS) entry which is preliminary data.</text>
</comment>
<dbReference type="EMBL" id="MTCY01000003">
    <property type="protein sequence ID" value="OWP79515.1"/>
    <property type="molecule type" value="Genomic_DNA"/>
</dbReference>
<reference evidence="1 2" key="1">
    <citation type="journal article" date="2017" name="Infect. Genet. Evol.">
        <title>Comparative genome analysis of fish pathogen Flavobacterium columnare reveals extensive sequence diversity within the species.</title>
        <authorList>
            <person name="Kayansamruaj P."/>
            <person name="Dong H.T."/>
            <person name="Hirono I."/>
            <person name="Kondo H."/>
            <person name="Senapin S."/>
            <person name="Rodkhum C."/>
        </authorList>
    </citation>
    <scope>NUCLEOTIDE SEQUENCE [LARGE SCALE GENOMIC DNA]</scope>
    <source>
        <strain evidence="1 2">1214</strain>
    </source>
</reference>
<organism evidence="1 2">
    <name type="scientific">Flavobacterium columnare</name>
    <dbReference type="NCBI Taxonomy" id="996"/>
    <lineage>
        <taxon>Bacteria</taxon>
        <taxon>Pseudomonadati</taxon>
        <taxon>Bacteroidota</taxon>
        <taxon>Flavobacteriia</taxon>
        <taxon>Flavobacteriales</taxon>
        <taxon>Flavobacteriaceae</taxon>
        <taxon>Flavobacterium</taxon>
    </lineage>
</organism>
<dbReference type="Proteomes" id="UP000198034">
    <property type="component" value="Unassembled WGS sequence"/>
</dbReference>
<name>A0A2D0AI73_9FLAO</name>
<sequence>MKNTNLISRFNDLKKSKSIENIEGEMLKSIKGGLLAPCSTKCKTNTACNSNGKEQLEAN</sequence>
<evidence type="ECO:0000313" key="1">
    <source>
        <dbReference type="EMBL" id="OWP79515.1"/>
    </source>
</evidence>
<gene>
    <name evidence="1" type="ORF">BWK62_02145</name>
</gene>
<proteinExistence type="predicted"/>